<evidence type="ECO:0000313" key="3">
    <source>
        <dbReference type="Proteomes" id="UP000019486"/>
    </source>
</evidence>
<dbReference type="InterPro" id="IPR002539">
    <property type="entry name" value="MaoC-like_dom"/>
</dbReference>
<comment type="caution">
    <text evidence="2">The sequence shown here is derived from an EMBL/GenBank/DDBJ whole genome shotgun (WGS) entry which is preliminary data.</text>
</comment>
<dbReference type="Gene3D" id="3.10.129.10">
    <property type="entry name" value="Hotdog Thioesterase"/>
    <property type="match status" value="1"/>
</dbReference>
<dbReference type="PATRIC" id="fig|1385369.3.peg.1066"/>
<dbReference type="RefSeq" id="WP_037448019.1">
    <property type="nucleotide sequence ID" value="NZ_AVFL01000003.1"/>
</dbReference>
<gene>
    <name evidence="2" type="ORF">N825_23680</name>
</gene>
<evidence type="ECO:0000313" key="2">
    <source>
        <dbReference type="EMBL" id="EWY41827.1"/>
    </source>
</evidence>
<dbReference type="STRING" id="1385369.N825_23680"/>
<accession>W9HAV1</accession>
<feature type="domain" description="MaoC-like" evidence="1">
    <location>
        <begin position="182"/>
        <end position="287"/>
    </location>
</feature>
<dbReference type="InterPro" id="IPR029069">
    <property type="entry name" value="HotDog_dom_sf"/>
</dbReference>
<protein>
    <recommendedName>
        <fullName evidence="1">MaoC-like domain-containing protein</fullName>
    </recommendedName>
</protein>
<sequence>MARINPALREPTYDNVQVGELIGPLTVAADEHYLNRARFALEDHSDEYNKGPESLVPAPMVGRDLVALFCEVYDPSRTVGLHQKEEIWFHGEIPLGTTMEYTGRYTEKYERRGKGYTVFDCEAREAGTGRLLVRQISTEIMRIPEGIKLGTGSAPVTEGAQRIEPRWPTDREPVAKLSSDTEVGTPIEPLSHTARQDQMSVFSGESQQWYNIHTDIEVALKAGFRDTLAQGMMETCWAAQMLRAAIGPSWHHSGWIKMVYLKPVFRGDTITCRAVVSGKETVDGKTKLTFELWAENQDGQMTAAGWASGRLG</sequence>
<evidence type="ECO:0000259" key="1">
    <source>
        <dbReference type="Pfam" id="PF01575"/>
    </source>
</evidence>
<keyword evidence="3" id="KW-1185">Reference proteome</keyword>
<reference evidence="2 3" key="1">
    <citation type="submission" date="2013-08" db="EMBL/GenBank/DDBJ databases">
        <title>The genome sequence of Skermanella stibiiresistens.</title>
        <authorList>
            <person name="Zhu W."/>
            <person name="Wang G."/>
        </authorList>
    </citation>
    <scope>NUCLEOTIDE SEQUENCE [LARGE SCALE GENOMIC DNA]</scope>
    <source>
        <strain evidence="2 3">SB22</strain>
    </source>
</reference>
<dbReference type="SUPFAM" id="SSF54637">
    <property type="entry name" value="Thioesterase/thiol ester dehydrase-isomerase"/>
    <property type="match status" value="2"/>
</dbReference>
<dbReference type="OrthoDB" id="9800237at2"/>
<dbReference type="Pfam" id="PF01575">
    <property type="entry name" value="MaoC_dehydratas"/>
    <property type="match status" value="1"/>
</dbReference>
<organism evidence="2 3">
    <name type="scientific">Skermanella stibiiresistens SB22</name>
    <dbReference type="NCBI Taxonomy" id="1385369"/>
    <lineage>
        <taxon>Bacteria</taxon>
        <taxon>Pseudomonadati</taxon>
        <taxon>Pseudomonadota</taxon>
        <taxon>Alphaproteobacteria</taxon>
        <taxon>Rhodospirillales</taxon>
        <taxon>Azospirillaceae</taxon>
        <taxon>Skermanella</taxon>
    </lineage>
</organism>
<dbReference type="Proteomes" id="UP000019486">
    <property type="component" value="Unassembled WGS sequence"/>
</dbReference>
<dbReference type="CDD" id="cd03441">
    <property type="entry name" value="R_hydratase_like"/>
    <property type="match status" value="1"/>
</dbReference>
<name>W9HAV1_9PROT</name>
<dbReference type="AlphaFoldDB" id="W9HAV1"/>
<proteinExistence type="predicted"/>
<dbReference type="EMBL" id="AVFL01000003">
    <property type="protein sequence ID" value="EWY41827.1"/>
    <property type="molecule type" value="Genomic_DNA"/>
</dbReference>